<name>A0A662DJ75_UNCAE</name>
<dbReference type="PANTHER" id="PTHR34653:SF1">
    <property type="entry name" value="FLAGELLAR HOOK-BASAL BODY COMPLEX PROTEIN FLIE"/>
    <property type="match status" value="1"/>
</dbReference>
<evidence type="ECO:0000256" key="3">
    <source>
        <dbReference type="ARBA" id="ARBA00023143"/>
    </source>
</evidence>
<dbReference type="HAMAP" id="MF_00724">
    <property type="entry name" value="FliE"/>
    <property type="match status" value="1"/>
</dbReference>
<evidence type="ECO:0000256" key="1">
    <source>
        <dbReference type="ARBA" id="ARBA00004117"/>
    </source>
</evidence>
<keyword evidence="6" id="KW-0969">Cilium</keyword>
<dbReference type="AlphaFoldDB" id="A0A662DJ75"/>
<keyword evidence="6" id="KW-0966">Cell projection</keyword>
<keyword evidence="3 4" id="KW-0975">Bacterial flagellum</keyword>
<dbReference type="GO" id="GO:0009425">
    <property type="term" value="C:bacterial-type flagellum basal body"/>
    <property type="evidence" value="ECO:0007669"/>
    <property type="project" value="UniProtKB-SubCell"/>
</dbReference>
<evidence type="ECO:0000256" key="4">
    <source>
        <dbReference type="HAMAP-Rule" id="MF_00724"/>
    </source>
</evidence>
<evidence type="ECO:0000256" key="2">
    <source>
        <dbReference type="ARBA" id="ARBA00009272"/>
    </source>
</evidence>
<comment type="similarity">
    <text evidence="2 4">Belongs to the FliE family.</text>
</comment>
<dbReference type="EMBL" id="QMQA01000039">
    <property type="protein sequence ID" value="RLE14557.1"/>
    <property type="molecule type" value="Genomic_DNA"/>
</dbReference>
<evidence type="ECO:0000313" key="7">
    <source>
        <dbReference type="Proteomes" id="UP000280417"/>
    </source>
</evidence>
<dbReference type="Proteomes" id="UP000280417">
    <property type="component" value="Unassembled WGS sequence"/>
</dbReference>
<proteinExistence type="inferred from homology"/>
<comment type="caution">
    <text evidence="6">The sequence shown here is derived from an EMBL/GenBank/DDBJ whole genome shotgun (WGS) entry which is preliminary data.</text>
</comment>
<dbReference type="PANTHER" id="PTHR34653">
    <property type="match status" value="1"/>
</dbReference>
<dbReference type="GO" id="GO:0005198">
    <property type="term" value="F:structural molecule activity"/>
    <property type="evidence" value="ECO:0007669"/>
    <property type="project" value="UniProtKB-UniRule"/>
</dbReference>
<protein>
    <recommendedName>
        <fullName evidence="4 5">Flagellar hook-basal body complex protein FliE</fullName>
    </recommendedName>
</protein>
<reference evidence="6 7" key="1">
    <citation type="submission" date="2018-06" db="EMBL/GenBank/DDBJ databases">
        <title>Extensive metabolic versatility and redundancy in microbially diverse, dynamic hydrothermal sediments.</title>
        <authorList>
            <person name="Dombrowski N."/>
            <person name="Teske A."/>
            <person name="Baker B.J."/>
        </authorList>
    </citation>
    <scope>NUCLEOTIDE SEQUENCE [LARGE SCALE GENOMIC DNA]</scope>
    <source>
        <strain evidence="6">B3_G15</strain>
    </source>
</reference>
<dbReference type="NCBIfam" id="TIGR00205">
    <property type="entry name" value="fliE"/>
    <property type="match status" value="1"/>
</dbReference>
<dbReference type="PRINTS" id="PR01006">
    <property type="entry name" value="FLGHOOKFLIE"/>
</dbReference>
<sequence length="87" mass="9888">MPVKIEKGAGSRQQKTSFKKILSGLIDKVSELEKNADESIQKLITGEIDSIHQVMIAAEEANLAFHLMMEIRNKLVEAYKEIMRMQI</sequence>
<gene>
    <name evidence="4" type="primary">fliE</name>
    <name evidence="6" type="ORF">DRJ04_02165</name>
</gene>
<evidence type="ECO:0000313" key="6">
    <source>
        <dbReference type="EMBL" id="RLE14557.1"/>
    </source>
</evidence>
<comment type="subcellular location">
    <subcellularLocation>
        <location evidence="1 4">Bacterial flagellum basal body</location>
    </subcellularLocation>
</comment>
<organism evidence="6 7">
    <name type="scientific">Aerophobetes bacterium</name>
    <dbReference type="NCBI Taxonomy" id="2030807"/>
    <lineage>
        <taxon>Bacteria</taxon>
        <taxon>Candidatus Aerophobota</taxon>
    </lineage>
</organism>
<dbReference type="GO" id="GO:0071973">
    <property type="term" value="P:bacterial-type flagellum-dependent cell motility"/>
    <property type="evidence" value="ECO:0007669"/>
    <property type="project" value="InterPro"/>
</dbReference>
<dbReference type="Pfam" id="PF02049">
    <property type="entry name" value="FliE"/>
    <property type="match status" value="1"/>
</dbReference>
<keyword evidence="6" id="KW-0282">Flagellum</keyword>
<dbReference type="InterPro" id="IPR001624">
    <property type="entry name" value="FliE"/>
</dbReference>
<accession>A0A662DJ75</accession>
<evidence type="ECO:0000256" key="5">
    <source>
        <dbReference type="NCBIfam" id="TIGR00205"/>
    </source>
</evidence>
<dbReference type="GO" id="GO:0003774">
    <property type="term" value="F:cytoskeletal motor activity"/>
    <property type="evidence" value="ECO:0007669"/>
    <property type="project" value="InterPro"/>
</dbReference>